<gene>
    <name evidence="3" type="ORF">PYH38_004507</name>
</gene>
<accession>A0ABY8CUE0</accession>
<keyword evidence="1" id="KW-0472">Membrane</keyword>
<feature type="transmembrane region" description="Helical" evidence="1">
    <location>
        <begin position="255"/>
        <end position="275"/>
    </location>
</feature>
<dbReference type="EMBL" id="CP120371">
    <property type="protein sequence ID" value="WEX82260.1"/>
    <property type="molecule type" value="Genomic_DNA"/>
</dbReference>
<dbReference type="Pfam" id="PF09925">
    <property type="entry name" value="DUF2157"/>
    <property type="match status" value="1"/>
</dbReference>
<keyword evidence="1" id="KW-0812">Transmembrane</keyword>
<feature type="domain" description="DUF2157" evidence="2">
    <location>
        <begin position="12"/>
        <end position="149"/>
    </location>
</feature>
<feature type="transmembrane region" description="Helical" evidence="1">
    <location>
        <begin position="43"/>
        <end position="64"/>
    </location>
</feature>
<name>A0ABY8CUE0_9HYPH</name>
<protein>
    <submittedName>
        <fullName evidence="3">DUF2157 domain-containing protein</fullName>
    </submittedName>
</protein>
<feature type="transmembrane region" description="Helical" evidence="1">
    <location>
        <begin position="308"/>
        <end position="326"/>
    </location>
</feature>
<dbReference type="RefSeq" id="WP_280732996.1">
    <property type="nucleotide sequence ID" value="NZ_CP120368.1"/>
</dbReference>
<feature type="transmembrane region" description="Helical" evidence="1">
    <location>
        <begin position="127"/>
        <end position="146"/>
    </location>
</feature>
<keyword evidence="1" id="KW-1133">Transmembrane helix</keyword>
<feature type="transmembrane region" description="Helical" evidence="1">
    <location>
        <begin position="99"/>
        <end position="121"/>
    </location>
</feature>
<dbReference type="Proteomes" id="UP001235547">
    <property type="component" value="Chromosome 1"/>
</dbReference>
<sequence length="370" mass="38711">MYRGRLERDLKRWVDLGLLPEPSARAILSEYDSRNSAFNVGRVLLVLAALLVSAAVLLLVAANWELLPRLVRVAGIALLIWTSHFLGAYLLGRGARAPAAALLVLGTMSFGAGIALVGQMYHLSGDAADAMLVWFTGACFSAAVFASPAVTAVAAALAWAFLVTLLMTGGGLVPTTGIHIWLVPILAAIVIVLVRYTEAGRVRHLAYLLCVAWLGALYASTDEIWFAALLFVGGLAGFLLASLPQSPLYRLASEAGSAPSFYSFAVAILGLVALQTELMSLWGEIAVGAALLAVALLGIGLGGARNGAVRYLGYVAFAGETLYLAFATLGSILGTSGFFLVAGVVVALVAWLVIRLEGRLRRAPPEGASS</sequence>
<keyword evidence="4" id="KW-1185">Reference proteome</keyword>
<organism evidence="3 4">
    <name type="scientific">Sinorhizobium numidicum</name>
    <dbReference type="NCBI Taxonomy" id="680248"/>
    <lineage>
        <taxon>Bacteria</taxon>
        <taxon>Pseudomonadati</taxon>
        <taxon>Pseudomonadota</taxon>
        <taxon>Alphaproteobacteria</taxon>
        <taxon>Hyphomicrobiales</taxon>
        <taxon>Rhizobiaceae</taxon>
        <taxon>Sinorhizobium/Ensifer group</taxon>
        <taxon>Sinorhizobium</taxon>
    </lineage>
</organism>
<feature type="transmembrane region" description="Helical" evidence="1">
    <location>
        <begin position="70"/>
        <end position="92"/>
    </location>
</feature>
<evidence type="ECO:0000313" key="3">
    <source>
        <dbReference type="EMBL" id="WEX82260.1"/>
    </source>
</evidence>
<dbReference type="InterPro" id="IPR018677">
    <property type="entry name" value="DUF2157"/>
</dbReference>
<feature type="transmembrane region" description="Helical" evidence="1">
    <location>
        <begin position="204"/>
        <end position="219"/>
    </location>
</feature>
<feature type="transmembrane region" description="Helical" evidence="1">
    <location>
        <begin position="332"/>
        <end position="354"/>
    </location>
</feature>
<feature type="transmembrane region" description="Helical" evidence="1">
    <location>
        <begin position="281"/>
        <end position="301"/>
    </location>
</feature>
<evidence type="ECO:0000259" key="2">
    <source>
        <dbReference type="Pfam" id="PF09925"/>
    </source>
</evidence>
<feature type="transmembrane region" description="Helical" evidence="1">
    <location>
        <begin position="153"/>
        <end position="172"/>
    </location>
</feature>
<proteinExistence type="predicted"/>
<feature type="transmembrane region" description="Helical" evidence="1">
    <location>
        <begin position="178"/>
        <end position="197"/>
    </location>
</feature>
<evidence type="ECO:0000256" key="1">
    <source>
        <dbReference type="SAM" id="Phobius"/>
    </source>
</evidence>
<reference evidence="3 4" key="1">
    <citation type="submission" date="2023-03" db="EMBL/GenBank/DDBJ databases">
        <authorList>
            <person name="Kaur S."/>
            <person name="Espinosa-Saiz D."/>
            <person name="Velazquez E."/>
            <person name="Menendez E."/>
            <person name="diCenzo G.C."/>
        </authorList>
    </citation>
    <scope>NUCLEOTIDE SEQUENCE [LARGE SCALE GENOMIC DNA]</scope>
    <source>
        <strain evidence="3 4">LMG 27395</strain>
    </source>
</reference>
<feature type="transmembrane region" description="Helical" evidence="1">
    <location>
        <begin position="225"/>
        <end position="243"/>
    </location>
</feature>
<evidence type="ECO:0000313" key="4">
    <source>
        <dbReference type="Proteomes" id="UP001235547"/>
    </source>
</evidence>